<dbReference type="EMBL" id="MT144078">
    <property type="protein sequence ID" value="QJA48290.1"/>
    <property type="molecule type" value="Genomic_DNA"/>
</dbReference>
<organism evidence="2">
    <name type="scientific">viral metagenome</name>
    <dbReference type="NCBI Taxonomy" id="1070528"/>
    <lineage>
        <taxon>unclassified sequences</taxon>
        <taxon>metagenomes</taxon>
        <taxon>organismal metagenomes</taxon>
    </lineage>
</organism>
<feature type="region of interest" description="Disordered" evidence="1">
    <location>
        <begin position="140"/>
        <end position="163"/>
    </location>
</feature>
<protein>
    <submittedName>
        <fullName evidence="2">Uncharacterized protein</fullName>
    </submittedName>
</protein>
<dbReference type="EMBL" id="MT144600">
    <property type="protein sequence ID" value="QJH94434.1"/>
    <property type="molecule type" value="Genomic_DNA"/>
</dbReference>
<name>A0A6H1ZM65_9ZZZZ</name>
<evidence type="ECO:0000256" key="1">
    <source>
        <dbReference type="SAM" id="MobiDB-lite"/>
    </source>
</evidence>
<dbReference type="InterPro" id="IPR059222">
    <property type="entry name" value="NGO0469-like"/>
</dbReference>
<evidence type="ECO:0000313" key="3">
    <source>
        <dbReference type="EMBL" id="QJH94434.1"/>
    </source>
</evidence>
<dbReference type="NCBIfam" id="NF046043">
    <property type="entry name" value="rep_init_NGO0469"/>
    <property type="match status" value="1"/>
</dbReference>
<reference evidence="2" key="1">
    <citation type="submission" date="2020-03" db="EMBL/GenBank/DDBJ databases">
        <title>The deep terrestrial virosphere.</title>
        <authorList>
            <person name="Holmfeldt K."/>
            <person name="Nilsson E."/>
            <person name="Simone D."/>
            <person name="Lopez-Fernandez M."/>
            <person name="Wu X."/>
            <person name="de Brujin I."/>
            <person name="Lundin D."/>
            <person name="Andersson A."/>
            <person name="Bertilsson S."/>
            <person name="Dopson M."/>
        </authorList>
    </citation>
    <scope>NUCLEOTIDE SEQUENCE</scope>
    <source>
        <strain evidence="2">TM448A00891</strain>
        <strain evidence="3">TM448B00218</strain>
    </source>
</reference>
<proteinExistence type="predicted"/>
<accession>A0A6H1ZM65</accession>
<gene>
    <name evidence="2" type="ORF">TM448A00891_0025</name>
    <name evidence="3" type="ORF">TM448B00218_0077</name>
</gene>
<dbReference type="AlphaFoldDB" id="A0A6H1ZM65"/>
<feature type="region of interest" description="Disordered" evidence="1">
    <location>
        <begin position="181"/>
        <end position="203"/>
    </location>
</feature>
<sequence length="203" mass="23101">MGLMATDKGGGFDPIPEGQHYAICTAVYDLGTQFSEKFGKSSRKVLIQWELPEERIDIEKDGEKLNLPRATSKQYTLSLHEKALLRKDLESWRGKSFTEKELEGFDVMVLAGIHCMLQIIHKKKDAKTYANIVTVTPVPKGMPKKQPENPVRTFSFEDDESFPEGMPQWVQDIIQESEEFGMKEYYTQGNDEPPPPGDDDIPF</sequence>
<evidence type="ECO:0000313" key="2">
    <source>
        <dbReference type="EMBL" id="QJA48290.1"/>
    </source>
</evidence>